<name>A0ACB9R6W0_9MYRT</name>
<sequence length="325" mass="34073">MAGLPRPPHSLVTSLLLALLLVSAPPPPCSLAQQLLPLPNSDLSALRSLKDSLTDLPGSSFFSSWDFSSLGPCLSFSGLTCSPSMLLLSPGIVTGPIPPQLGLLRELRVLSLPHNRLTGPIPESLSLLPNLHTLDLSFNQLSASVPAGLPSIPTLKVLVLADNLLSGSLPSVSSPLLHLDLSRNLLTSGIPPQLPTSLSQPPGSRTLQPGLGGRPQPQRLDRELDGGPGEGVETLFLNNNHLKGAVPAEYVESMYQGRTRTLFLQHNYLTSFPLDNGTALPESATLCLSYNCMAPPVGVTGCPVSAGDQLSRPSLQCSAYGGGGR</sequence>
<comment type="caution">
    <text evidence="1">The sequence shown here is derived from an EMBL/GenBank/DDBJ whole genome shotgun (WGS) entry which is preliminary data.</text>
</comment>
<organism evidence="1 2">
    <name type="scientific">Melastoma candidum</name>
    <dbReference type="NCBI Taxonomy" id="119954"/>
    <lineage>
        <taxon>Eukaryota</taxon>
        <taxon>Viridiplantae</taxon>
        <taxon>Streptophyta</taxon>
        <taxon>Embryophyta</taxon>
        <taxon>Tracheophyta</taxon>
        <taxon>Spermatophyta</taxon>
        <taxon>Magnoliopsida</taxon>
        <taxon>eudicotyledons</taxon>
        <taxon>Gunneridae</taxon>
        <taxon>Pentapetalae</taxon>
        <taxon>rosids</taxon>
        <taxon>malvids</taxon>
        <taxon>Myrtales</taxon>
        <taxon>Melastomataceae</taxon>
        <taxon>Melastomatoideae</taxon>
        <taxon>Melastomateae</taxon>
        <taxon>Melastoma</taxon>
    </lineage>
</organism>
<evidence type="ECO:0000313" key="1">
    <source>
        <dbReference type="EMBL" id="KAI4374258.1"/>
    </source>
</evidence>
<proteinExistence type="predicted"/>
<gene>
    <name evidence="1" type="ORF">MLD38_012270</name>
</gene>
<protein>
    <submittedName>
        <fullName evidence="1">Uncharacterized protein</fullName>
    </submittedName>
</protein>
<accession>A0ACB9R6W0</accession>
<keyword evidence="2" id="KW-1185">Reference proteome</keyword>
<evidence type="ECO:0000313" key="2">
    <source>
        <dbReference type="Proteomes" id="UP001057402"/>
    </source>
</evidence>
<reference evidence="2" key="1">
    <citation type="journal article" date="2023" name="Front. Plant Sci.">
        <title>Chromosomal-level genome assembly of Melastoma candidum provides insights into trichome evolution.</title>
        <authorList>
            <person name="Zhong Y."/>
            <person name="Wu W."/>
            <person name="Sun C."/>
            <person name="Zou P."/>
            <person name="Liu Y."/>
            <person name="Dai S."/>
            <person name="Zhou R."/>
        </authorList>
    </citation>
    <scope>NUCLEOTIDE SEQUENCE [LARGE SCALE GENOMIC DNA]</scope>
</reference>
<dbReference type="EMBL" id="CM042883">
    <property type="protein sequence ID" value="KAI4374258.1"/>
    <property type="molecule type" value="Genomic_DNA"/>
</dbReference>
<dbReference type="Proteomes" id="UP001057402">
    <property type="component" value="Chromosome 4"/>
</dbReference>